<accession>A0A922MGQ6</accession>
<dbReference type="PANTHER" id="PTHR47272">
    <property type="entry name" value="DDE_TNP_1_7 DOMAIN-CONTAINING PROTEIN"/>
    <property type="match status" value="1"/>
</dbReference>
<sequence>MAGRKDSLRGLSSFKSRGHHLVGLIPPENAPSDIDSRSEPENEEEIAVYRTEELFSSPCPSIDSDIERMHILDSSHTSEDHISVNGSENNPVSEFEDNLNQAQPPLTPIINNVLPPFANAYPVHEIKRWSKEQKQKIGVTCPQLVRHYNQHMGGVDLCDMLIALYRTSFKSRRWYMNIFGQMLDIAVNNAWLLYRRNCNMKSLKNISLKKFRQKLAVELRQMGRSNETDAPSPVPKKTLIQNPSAPRPPESVRYDGINHWPEYTTYGCCKFCKNNKTNMHCSKCKQRLCLVTKRNCFYNFHKK</sequence>
<evidence type="ECO:0000313" key="3">
    <source>
        <dbReference type="EMBL" id="KAH9636895.1"/>
    </source>
</evidence>
<organism evidence="3 4">
    <name type="scientific">Spodoptera exigua</name>
    <name type="common">Beet armyworm</name>
    <name type="synonym">Noctua fulgens</name>
    <dbReference type="NCBI Taxonomy" id="7107"/>
    <lineage>
        <taxon>Eukaryota</taxon>
        <taxon>Metazoa</taxon>
        <taxon>Ecdysozoa</taxon>
        <taxon>Arthropoda</taxon>
        <taxon>Hexapoda</taxon>
        <taxon>Insecta</taxon>
        <taxon>Pterygota</taxon>
        <taxon>Neoptera</taxon>
        <taxon>Endopterygota</taxon>
        <taxon>Lepidoptera</taxon>
        <taxon>Glossata</taxon>
        <taxon>Ditrysia</taxon>
        <taxon>Noctuoidea</taxon>
        <taxon>Noctuidae</taxon>
        <taxon>Amphipyrinae</taxon>
        <taxon>Spodoptera</taxon>
    </lineage>
</organism>
<dbReference type="EMBL" id="JACEFF010000469">
    <property type="protein sequence ID" value="KAH9636895.1"/>
    <property type="molecule type" value="Genomic_DNA"/>
</dbReference>
<feature type="region of interest" description="Disordered" evidence="1">
    <location>
        <begin position="222"/>
        <end position="251"/>
    </location>
</feature>
<protein>
    <recommendedName>
        <fullName evidence="2">PiggyBac transposable element-derived protein domain-containing protein</fullName>
    </recommendedName>
</protein>
<gene>
    <name evidence="3" type="ORF">HF086_017616</name>
</gene>
<name>A0A922MGQ6_SPOEX</name>
<feature type="region of interest" description="Disordered" evidence="1">
    <location>
        <begin position="19"/>
        <end position="43"/>
    </location>
</feature>
<comment type="caution">
    <text evidence="3">The sequence shown here is derived from an EMBL/GenBank/DDBJ whole genome shotgun (WGS) entry which is preliminary data.</text>
</comment>
<evidence type="ECO:0000313" key="4">
    <source>
        <dbReference type="Proteomes" id="UP000814243"/>
    </source>
</evidence>
<dbReference type="AlphaFoldDB" id="A0A922MGQ6"/>
<dbReference type="Proteomes" id="UP000814243">
    <property type="component" value="Unassembled WGS sequence"/>
</dbReference>
<dbReference type="PANTHER" id="PTHR47272:SF1">
    <property type="entry name" value="PIGGYBAC TRANSPOSABLE ELEMENT-DERIVED PROTEIN 3-LIKE"/>
    <property type="match status" value="1"/>
</dbReference>
<feature type="domain" description="PiggyBac transposable element-derived protein" evidence="2">
    <location>
        <begin position="130"/>
        <end position="191"/>
    </location>
</feature>
<evidence type="ECO:0000259" key="2">
    <source>
        <dbReference type="Pfam" id="PF13843"/>
    </source>
</evidence>
<reference evidence="3" key="1">
    <citation type="journal article" date="2021" name="G3 (Bethesda)">
        <title>Genome and transcriptome analysis of the beet armyworm Spodoptera exigua reveals targets for pest control. .</title>
        <authorList>
            <person name="Simon S."/>
            <person name="Breeschoten T."/>
            <person name="Jansen H.J."/>
            <person name="Dirks R.P."/>
            <person name="Schranz M.E."/>
            <person name="Ros V.I.D."/>
        </authorList>
    </citation>
    <scope>NUCLEOTIDE SEQUENCE</scope>
    <source>
        <strain evidence="3">TB_SE_WUR_2020</strain>
    </source>
</reference>
<dbReference type="InterPro" id="IPR029526">
    <property type="entry name" value="PGBD"/>
</dbReference>
<dbReference type="Pfam" id="PF13843">
    <property type="entry name" value="DDE_Tnp_1_7"/>
    <property type="match status" value="1"/>
</dbReference>
<evidence type="ECO:0000256" key="1">
    <source>
        <dbReference type="SAM" id="MobiDB-lite"/>
    </source>
</evidence>
<proteinExistence type="predicted"/>